<reference evidence="9 10" key="1">
    <citation type="submission" date="2020-01" db="EMBL/GenBank/DDBJ databases">
        <title>A novel Bacillus sp. from Pasinler.</title>
        <authorList>
            <person name="Adiguzel A."/>
            <person name="Ay H."/>
            <person name="Baltaci M.O."/>
        </authorList>
    </citation>
    <scope>NUCLEOTIDE SEQUENCE [LARGE SCALE GENOMIC DNA]</scope>
    <source>
        <strain evidence="9 10">P1</strain>
    </source>
</reference>
<dbReference type="PANTHER" id="PTHR42810:SF4">
    <property type="entry name" value="URIC ACID TRANSPORTER UACT"/>
    <property type="match status" value="1"/>
</dbReference>
<dbReference type="InterPro" id="IPR006042">
    <property type="entry name" value="Xan_ur_permease"/>
</dbReference>
<feature type="transmembrane region" description="Helical" evidence="8">
    <location>
        <begin position="342"/>
        <end position="363"/>
    </location>
</feature>
<dbReference type="EMBL" id="JAACYS010000071">
    <property type="protein sequence ID" value="NCU18649.1"/>
    <property type="molecule type" value="Genomic_DNA"/>
</dbReference>
<feature type="transmembrane region" description="Helical" evidence="8">
    <location>
        <begin position="67"/>
        <end position="86"/>
    </location>
</feature>
<evidence type="ECO:0000256" key="5">
    <source>
        <dbReference type="ARBA" id="ARBA00022692"/>
    </source>
</evidence>
<name>A0ABX0A5C4_9BACI</name>
<comment type="caution">
    <text evidence="9">The sequence shown here is derived from an EMBL/GenBank/DDBJ whole genome shotgun (WGS) entry which is preliminary data.</text>
</comment>
<feature type="transmembrane region" description="Helical" evidence="8">
    <location>
        <begin position="92"/>
        <end position="116"/>
    </location>
</feature>
<keyword evidence="10" id="KW-1185">Reference proteome</keyword>
<keyword evidence="3" id="KW-0813">Transport</keyword>
<comment type="similarity">
    <text evidence="2">Belongs to the nucleobase:cation symporter-2 (NCS2) (TC 2.A.40) family.</text>
</comment>
<evidence type="ECO:0000256" key="7">
    <source>
        <dbReference type="ARBA" id="ARBA00023136"/>
    </source>
</evidence>
<gene>
    <name evidence="9" type="primary">uraA</name>
    <name evidence="9" type="ORF">GW534_13130</name>
</gene>
<dbReference type="RefSeq" id="WP_161921479.1">
    <property type="nucleotide sequence ID" value="NZ_JAACYS010000071.1"/>
</dbReference>
<evidence type="ECO:0000313" key="10">
    <source>
        <dbReference type="Proteomes" id="UP000743899"/>
    </source>
</evidence>
<feature type="transmembrane region" description="Helical" evidence="8">
    <location>
        <begin position="166"/>
        <end position="185"/>
    </location>
</feature>
<feature type="transmembrane region" description="Helical" evidence="8">
    <location>
        <begin position="192"/>
        <end position="211"/>
    </location>
</feature>
<accession>A0ABX0A5C4</accession>
<protein>
    <submittedName>
        <fullName evidence="9">Uracil permease</fullName>
    </submittedName>
</protein>
<dbReference type="PROSITE" id="PS01116">
    <property type="entry name" value="XANTH_URACIL_PERMASE"/>
    <property type="match status" value="1"/>
</dbReference>
<dbReference type="Proteomes" id="UP000743899">
    <property type="component" value="Unassembled WGS sequence"/>
</dbReference>
<feature type="transmembrane region" description="Helical" evidence="8">
    <location>
        <begin position="44"/>
        <end position="60"/>
    </location>
</feature>
<evidence type="ECO:0000256" key="3">
    <source>
        <dbReference type="ARBA" id="ARBA00022448"/>
    </source>
</evidence>
<dbReference type="InterPro" id="IPR006043">
    <property type="entry name" value="NCS2"/>
</dbReference>
<dbReference type="NCBIfam" id="NF007995">
    <property type="entry name" value="PRK10720.1"/>
    <property type="match status" value="1"/>
</dbReference>
<evidence type="ECO:0000313" key="9">
    <source>
        <dbReference type="EMBL" id="NCU18649.1"/>
    </source>
</evidence>
<evidence type="ECO:0000256" key="4">
    <source>
        <dbReference type="ARBA" id="ARBA00022475"/>
    </source>
</evidence>
<evidence type="ECO:0000256" key="8">
    <source>
        <dbReference type="SAM" id="Phobius"/>
    </source>
</evidence>
<feature type="transmembrane region" description="Helical" evidence="8">
    <location>
        <begin position="375"/>
        <end position="394"/>
    </location>
</feature>
<keyword evidence="4" id="KW-1003">Cell membrane</keyword>
<dbReference type="PANTHER" id="PTHR42810">
    <property type="entry name" value="PURINE PERMEASE C1399.01C-RELATED"/>
    <property type="match status" value="1"/>
</dbReference>
<feature type="transmembrane region" description="Helical" evidence="8">
    <location>
        <begin position="20"/>
        <end position="38"/>
    </location>
</feature>
<proteinExistence type="inferred from homology"/>
<keyword evidence="5 8" id="KW-0812">Transmembrane</keyword>
<dbReference type="Pfam" id="PF00860">
    <property type="entry name" value="Xan_ur_permease"/>
    <property type="match status" value="1"/>
</dbReference>
<feature type="transmembrane region" description="Helical" evidence="8">
    <location>
        <begin position="400"/>
        <end position="418"/>
    </location>
</feature>
<sequence length="428" mass="45338">MARNEIQVDERLPFLKSLPLSLQHLFAMFGSTVLVPILFGVDPATVLLMNGIGTIIYILITKGKIPAYLGSSFAFISPVFVVLNRYDGSEGYSYALGGFLAVGVGLILVGLLINIIGTRWIDVIFPPAAMGAIVAVIGLELIPVAAEMAGFIPSADAGADWAMDKTTVTVSVLTLSITIICWVTLRGFFKIIPILLGIIAGYVIAFFAGLVDFNQVQEAPMFALPTFYEIKFNWADILAILPAVLVLIPEHIGHTIVTGNIVGKDLTKDPGLGRSFIGNGVSTMLSAFVGSTPNTTYGENIGVLAITRVYSTWIIGGAAVIAIILAFFGKVSALISTIPTPVMGGISLLLFGMIAVSGLRTLVEAKVDYSLSRNLILTAVVLIVGLSGVSIQIGEVPLQGMGLATIVAMILSILFKLLDVLHLSNEDK</sequence>
<dbReference type="NCBIfam" id="TIGR00801">
    <property type="entry name" value="ncs2"/>
    <property type="match status" value="1"/>
</dbReference>
<feature type="transmembrane region" description="Helical" evidence="8">
    <location>
        <begin position="123"/>
        <end position="146"/>
    </location>
</feature>
<comment type="subcellular location">
    <subcellularLocation>
        <location evidence="1">Cell membrane</location>
        <topology evidence="1">Multi-pass membrane protein</topology>
    </subcellularLocation>
</comment>
<evidence type="ECO:0000256" key="1">
    <source>
        <dbReference type="ARBA" id="ARBA00004651"/>
    </source>
</evidence>
<organism evidence="9 10">
    <name type="scientific">Pallidibacillus pasinlerensis</name>
    <dbReference type="NCBI Taxonomy" id="2703818"/>
    <lineage>
        <taxon>Bacteria</taxon>
        <taxon>Bacillati</taxon>
        <taxon>Bacillota</taxon>
        <taxon>Bacilli</taxon>
        <taxon>Bacillales</taxon>
        <taxon>Bacillaceae</taxon>
        <taxon>Pallidibacillus</taxon>
    </lineage>
</organism>
<evidence type="ECO:0000256" key="2">
    <source>
        <dbReference type="ARBA" id="ARBA00008821"/>
    </source>
</evidence>
<keyword evidence="7 8" id="KW-0472">Membrane</keyword>
<evidence type="ECO:0000256" key="6">
    <source>
        <dbReference type="ARBA" id="ARBA00022989"/>
    </source>
</evidence>
<feature type="transmembrane region" description="Helical" evidence="8">
    <location>
        <begin position="313"/>
        <end position="336"/>
    </location>
</feature>
<keyword evidence="6 8" id="KW-1133">Transmembrane helix</keyword>
<feature type="transmembrane region" description="Helical" evidence="8">
    <location>
        <begin position="231"/>
        <end position="248"/>
    </location>
</feature>